<evidence type="ECO:0000256" key="1">
    <source>
        <dbReference type="SAM" id="SignalP"/>
    </source>
</evidence>
<feature type="signal peptide" evidence="1">
    <location>
        <begin position="1"/>
        <end position="26"/>
    </location>
</feature>
<dbReference type="PANTHER" id="PTHR37078">
    <property type="entry name" value="NODULE CYSTEINE-RICH (NCR) SECRETED PEPTIDE"/>
    <property type="match status" value="1"/>
</dbReference>
<feature type="chain" id="PRO_5020035844" evidence="1">
    <location>
        <begin position="27"/>
        <end position="89"/>
    </location>
</feature>
<accession>A0A4D6MS04</accession>
<dbReference type="Proteomes" id="UP000501690">
    <property type="component" value="Linkage Group LG8"/>
</dbReference>
<dbReference type="PANTHER" id="PTHR37078:SF6">
    <property type="entry name" value="NODULE CYSTEINE-RICH (NCR) SECRETED PEPTIDE"/>
    <property type="match status" value="1"/>
</dbReference>
<reference evidence="2 3" key="1">
    <citation type="submission" date="2019-04" db="EMBL/GenBank/DDBJ databases">
        <title>An improved genome assembly and genetic linkage map for asparagus bean, Vigna unguiculata ssp. sesquipedialis.</title>
        <authorList>
            <person name="Xia Q."/>
            <person name="Zhang R."/>
            <person name="Dong Y."/>
        </authorList>
    </citation>
    <scope>NUCLEOTIDE SEQUENCE [LARGE SCALE GENOMIC DNA]</scope>
    <source>
        <tissue evidence="2">Leaf</tissue>
    </source>
</reference>
<sequence>MGIVIINKNKPHVLVLLVILIASSVAEKTSVVEGRTLSLTPLQGYSKNLASLGLVCKCCDGDGDACRSSWTESCSNLQCSPWKSHLIIS</sequence>
<proteinExistence type="predicted"/>
<evidence type="ECO:0000313" key="3">
    <source>
        <dbReference type="Proteomes" id="UP000501690"/>
    </source>
</evidence>
<name>A0A4D6MS04_VIGUN</name>
<protein>
    <submittedName>
        <fullName evidence="2">Uncharacterized protein</fullName>
    </submittedName>
</protein>
<keyword evidence="3" id="KW-1185">Reference proteome</keyword>
<evidence type="ECO:0000313" key="2">
    <source>
        <dbReference type="EMBL" id="QCE04163.1"/>
    </source>
</evidence>
<organism evidence="2 3">
    <name type="scientific">Vigna unguiculata</name>
    <name type="common">Cowpea</name>
    <dbReference type="NCBI Taxonomy" id="3917"/>
    <lineage>
        <taxon>Eukaryota</taxon>
        <taxon>Viridiplantae</taxon>
        <taxon>Streptophyta</taxon>
        <taxon>Embryophyta</taxon>
        <taxon>Tracheophyta</taxon>
        <taxon>Spermatophyta</taxon>
        <taxon>Magnoliopsida</taxon>
        <taxon>eudicotyledons</taxon>
        <taxon>Gunneridae</taxon>
        <taxon>Pentapetalae</taxon>
        <taxon>rosids</taxon>
        <taxon>fabids</taxon>
        <taxon>Fabales</taxon>
        <taxon>Fabaceae</taxon>
        <taxon>Papilionoideae</taxon>
        <taxon>50 kb inversion clade</taxon>
        <taxon>NPAAA clade</taxon>
        <taxon>indigoferoid/millettioid clade</taxon>
        <taxon>Phaseoleae</taxon>
        <taxon>Vigna</taxon>
    </lineage>
</organism>
<keyword evidence="1" id="KW-0732">Signal</keyword>
<dbReference type="AlphaFoldDB" id="A0A4D6MS04"/>
<gene>
    <name evidence="2" type="ORF">DEO72_LG8g2196</name>
</gene>
<dbReference type="EMBL" id="CP039352">
    <property type="protein sequence ID" value="QCE04163.1"/>
    <property type="molecule type" value="Genomic_DNA"/>
</dbReference>